<dbReference type="Proteomes" id="UP000660729">
    <property type="component" value="Unassembled WGS sequence"/>
</dbReference>
<evidence type="ECO:0000313" key="1">
    <source>
        <dbReference type="EMBL" id="KAF7193158.1"/>
    </source>
</evidence>
<dbReference type="OrthoDB" id="3650366at2759"/>
<organism evidence="1 2">
    <name type="scientific">Pseudocercospora fuligena</name>
    <dbReference type="NCBI Taxonomy" id="685502"/>
    <lineage>
        <taxon>Eukaryota</taxon>
        <taxon>Fungi</taxon>
        <taxon>Dikarya</taxon>
        <taxon>Ascomycota</taxon>
        <taxon>Pezizomycotina</taxon>
        <taxon>Dothideomycetes</taxon>
        <taxon>Dothideomycetidae</taxon>
        <taxon>Mycosphaerellales</taxon>
        <taxon>Mycosphaerellaceae</taxon>
        <taxon>Pseudocercospora</taxon>
    </lineage>
</organism>
<name>A0A8H6RL81_9PEZI</name>
<reference evidence="1" key="1">
    <citation type="submission" date="2020-04" db="EMBL/GenBank/DDBJ databases">
        <title>Draft genome resource of the tomato pathogen Pseudocercospora fuligena.</title>
        <authorList>
            <person name="Zaccaron A."/>
        </authorList>
    </citation>
    <scope>NUCLEOTIDE SEQUENCE</scope>
    <source>
        <strain evidence="1">PF001</strain>
    </source>
</reference>
<comment type="caution">
    <text evidence="1">The sequence shown here is derived from an EMBL/GenBank/DDBJ whole genome shotgun (WGS) entry which is preliminary data.</text>
</comment>
<accession>A0A8H6RL81</accession>
<dbReference type="PANTHER" id="PTHR48312">
    <property type="match status" value="1"/>
</dbReference>
<protein>
    <recommendedName>
        <fullName evidence="3">Sulfotransferase domain-containing protein</fullName>
    </recommendedName>
</protein>
<evidence type="ECO:0000313" key="2">
    <source>
        <dbReference type="Proteomes" id="UP000660729"/>
    </source>
</evidence>
<dbReference type="InterPro" id="IPR027417">
    <property type="entry name" value="P-loop_NTPase"/>
</dbReference>
<dbReference type="AlphaFoldDB" id="A0A8H6RL81"/>
<proteinExistence type="predicted"/>
<dbReference type="PANTHER" id="PTHR48312:SF1">
    <property type="entry name" value="SULFOTRANSFERASE"/>
    <property type="match status" value="1"/>
</dbReference>
<dbReference type="SUPFAM" id="SSF52540">
    <property type="entry name" value="P-loop containing nucleoside triphosphate hydrolases"/>
    <property type="match status" value="1"/>
</dbReference>
<sequence length="337" mass="38925">MTGTCTETNGHAFGKQQRKIFLAYFPRAAHHLFMRMFSGHPELSMIEVMEHVDAIVPQTIQLSGKPTLSSASEDCKALKETWKNCWPKWQDHVRRLEQQGKRVMSSFTFAFLISPAGHNVWLHPGQKTSEMDEADWWRLPDQSKIPTNPSNPTIFSDTFLQDHIPVLLIRHPALAFPSTTRVASQYFEATGGIGSTFMNLILRYRWMVILYDYYHNNPNLPEPVILDSDDLMYNREAVAEFCKELELDPENMKYEWAKTKVDVVYAREDIFVDTLANSEAVVSGKSSEGIDVDVEMVKWRAEFGDERAEMLRKRVDEAMEDYWFLRNRGIGAQMKSE</sequence>
<keyword evidence="2" id="KW-1185">Reference proteome</keyword>
<evidence type="ECO:0008006" key="3">
    <source>
        <dbReference type="Google" id="ProtNLM"/>
    </source>
</evidence>
<dbReference type="EMBL" id="JABCIY010000092">
    <property type="protein sequence ID" value="KAF7193158.1"/>
    <property type="molecule type" value="Genomic_DNA"/>
</dbReference>
<gene>
    <name evidence="1" type="ORF">HII31_05502</name>
</gene>